<dbReference type="Pfam" id="PF00685">
    <property type="entry name" value="Sulfotransfer_1"/>
    <property type="match status" value="1"/>
</dbReference>
<evidence type="ECO:0000313" key="5">
    <source>
        <dbReference type="Proteomes" id="UP001208570"/>
    </source>
</evidence>
<proteinExistence type="inferred from homology"/>
<dbReference type="InterPro" id="IPR000863">
    <property type="entry name" value="Sulfotransferase_dom"/>
</dbReference>
<feature type="domain" description="Sulfotransferase" evidence="3">
    <location>
        <begin position="27"/>
        <end position="257"/>
    </location>
</feature>
<sequence>MGKYWLPFEFFKEKNKLKDVKEFHVHDSDVIIASFPKSGTTWIQEIVHQLSDGLSESEELTIEEIFPYIEYVYPGLKHLAKCTSPRYMKTHLPYELLPDDVYTGHGKVIYIARNVKDVSVSYFHFIKMLTITKYSGEFNDFLTTFVDGKDHVLGYWKQREQSNILFISYEDLHKNPVVVIKQISSFLGKSVDEKQMLEIAFQCSFSQMKSNPLVNYSWWHDLGISDKKQTDFMRKGKVGDWMNYYTEDMLKKINVCCIEPAEKEQLILKDNL</sequence>
<dbReference type="Proteomes" id="UP001208570">
    <property type="component" value="Unassembled WGS sequence"/>
</dbReference>
<evidence type="ECO:0000256" key="2">
    <source>
        <dbReference type="ARBA" id="ARBA00022679"/>
    </source>
</evidence>
<accession>A0AAD9NEV1</accession>
<dbReference type="SUPFAM" id="SSF52540">
    <property type="entry name" value="P-loop containing nucleoside triphosphate hydrolases"/>
    <property type="match status" value="1"/>
</dbReference>
<comment type="caution">
    <text evidence="4">The sequence shown here is derived from an EMBL/GenBank/DDBJ whole genome shotgun (WGS) entry which is preliminary data.</text>
</comment>
<reference evidence="4" key="1">
    <citation type="journal article" date="2023" name="Mol. Biol. Evol.">
        <title>Third-Generation Sequencing Reveals the Adaptive Role of the Epigenome in Three Deep-Sea Polychaetes.</title>
        <authorList>
            <person name="Perez M."/>
            <person name="Aroh O."/>
            <person name="Sun Y."/>
            <person name="Lan Y."/>
            <person name="Juniper S.K."/>
            <person name="Young C.R."/>
            <person name="Angers B."/>
            <person name="Qian P.Y."/>
        </authorList>
    </citation>
    <scope>NUCLEOTIDE SEQUENCE</scope>
    <source>
        <strain evidence="4">P08H-3</strain>
    </source>
</reference>
<dbReference type="GO" id="GO:0008146">
    <property type="term" value="F:sulfotransferase activity"/>
    <property type="evidence" value="ECO:0007669"/>
    <property type="project" value="InterPro"/>
</dbReference>
<evidence type="ECO:0000259" key="3">
    <source>
        <dbReference type="Pfam" id="PF00685"/>
    </source>
</evidence>
<evidence type="ECO:0000256" key="1">
    <source>
        <dbReference type="ARBA" id="ARBA00005771"/>
    </source>
</evidence>
<keyword evidence="5" id="KW-1185">Reference proteome</keyword>
<comment type="similarity">
    <text evidence="1">Belongs to the sulfotransferase 1 family.</text>
</comment>
<dbReference type="PANTHER" id="PTHR11783">
    <property type="entry name" value="SULFOTRANSFERASE SULT"/>
    <property type="match status" value="1"/>
</dbReference>
<protein>
    <recommendedName>
        <fullName evidence="3">Sulfotransferase domain-containing protein</fullName>
    </recommendedName>
</protein>
<organism evidence="4 5">
    <name type="scientific">Paralvinella palmiformis</name>
    <dbReference type="NCBI Taxonomy" id="53620"/>
    <lineage>
        <taxon>Eukaryota</taxon>
        <taxon>Metazoa</taxon>
        <taxon>Spiralia</taxon>
        <taxon>Lophotrochozoa</taxon>
        <taxon>Annelida</taxon>
        <taxon>Polychaeta</taxon>
        <taxon>Sedentaria</taxon>
        <taxon>Canalipalpata</taxon>
        <taxon>Terebellida</taxon>
        <taxon>Terebelliformia</taxon>
        <taxon>Alvinellidae</taxon>
        <taxon>Paralvinella</taxon>
    </lineage>
</organism>
<name>A0AAD9NEV1_9ANNE</name>
<evidence type="ECO:0000313" key="4">
    <source>
        <dbReference type="EMBL" id="KAK2164619.1"/>
    </source>
</evidence>
<gene>
    <name evidence="4" type="ORF">LSH36_61g08010</name>
</gene>
<dbReference type="Gene3D" id="3.40.50.300">
    <property type="entry name" value="P-loop containing nucleotide triphosphate hydrolases"/>
    <property type="match status" value="1"/>
</dbReference>
<dbReference type="EMBL" id="JAODUP010000061">
    <property type="protein sequence ID" value="KAK2164619.1"/>
    <property type="molecule type" value="Genomic_DNA"/>
</dbReference>
<keyword evidence="2" id="KW-0808">Transferase</keyword>
<dbReference type="AlphaFoldDB" id="A0AAD9NEV1"/>
<dbReference type="InterPro" id="IPR027417">
    <property type="entry name" value="P-loop_NTPase"/>
</dbReference>